<dbReference type="Pfam" id="PF05063">
    <property type="entry name" value="MT-A70"/>
    <property type="match status" value="1"/>
</dbReference>
<feature type="region of interest" description="Disordered" evidence="4">
    <location>
        <begin position="125"/>
        <end position="178"/>
    </location>
</feature>
<comment type="similarity">
    <text evidence="3">Belongs to the MT-A70-like family.</text>
</comment>
<proteinExistence type="inferred from homology"/>
<organism evidence="5 6">
    <name type="scientific">Volvox africanus</name>
    <dbReference type="NCBI Taxonomy" id="51714"/>
    <lineage>
        <taxon>Eukaryota</taxon>
        <taxon>Viridiplantae</taxon>
        <taxon>Chlorophyta</taxon>
        <taxon>core chlorophytes</taxon>
        <taxon>Chlorophyceae</taxon>
        <taxon>CS clade</taxon>
        <taxon>Chlamydomonadales</taxon>
        <taxon>Volvocaceae</taxon>
        <taxon>Volvox</taxon>
    </lineage>
</organism>
<dbReference type="InterPro" id="IPR045123">
    <property type="entry name" value="METTL14-like"/>
</dbReference>
<dbReference type="PROSITE" id="PS00092">
    <property type="entry name" value="N6_MTASE"/>
    <property type="match status" value="1"/>
</dbReference>
<keyword evidence="2" id="KW-0539">Nucleus</keyword>
<feature type="region of interest" description="Disordered" evidence="4">
    <location>
        <begin position="572"/>
        <end position="600"/>
    </location>
</feature>
<dbReference type="InterPro" id="IPR002052">
    <property type="entry name" value="DNA_methylase_N6_adenine_CS"/>
</dbReference>
<evidence type="ECO:0000313" key="6">
    <source>
        <dbReference type="Proteomes" id="UP001165090"/>
    </source>
</evidence>
<gene>
    <name evidence="5" type="ORF">VaNZ11_002570</name>
</gene>
<dbReference type="Proteomes" id="UP001165090">
    <property type="component" value="Unassembled WGS sequence"/>
</dbReference>
<comment type="caution">
    <text evidence="5">The sequence shown here is derived from an EMBL/GenBank/DDBJ whole genome shotgun (WGS) entry which is preliminary data.</text>
</comment>
<evidence type="ECO:0000256" key="2">
    <source>
        <dbReference type="ARBA" id="ARBA00023242"/>
    </source>
</evidence>
<evidence type="ECO:0000313" key="5">
    <source>
        <dbReference type="EMBL" id="GLI60418.1"/>
    </source>
</evidence>
<dbReference type="InterPro" id="IPR007757">
    <property type="entry name" value="MT-A70-like"/>
</dbReference>
<dbReference type="PANTHER" id="PTHR13107:SF0">
    <property type="entry name" value="N6-ADENOSINE-METHYLTRANSFERASE NON-CATALYTIC SUBUNIT"/>
    <property type="match status" value="1"/>
</dbReference>
<feature type="region of interest" description="Disordered" evidence="4">
    <location>
        <begin position="1"/>
        <end position="54"/>
    </location>
</feature>
<feature type="compositionally biased region" description="Low complexity" evidence="4">
    <location>
        <begin position="587"/>
        <end position="600"/>
    </location>
</feature>
<keyword evidence="6" id="KW-1185">Reference proteome</keyword>
<accession>A0ABQ5RT55</accession>
<dbReference type="EMBL" id="BSDZ01000008">
    <property type="protein sequence ID" value="GLI60418.1"/>
    <property type="molecule type" value="Genomic_DNA"/>
</dbReference>
<evidence type="ECO:0000256" key="4">
    <source>
        <dbReference type="SAM" id="MobiDB-lite"/>
    </source>
</evidence>
<dbReference type="PANTHER" id="PTHR13107">
    <property type="entry name" value="N6-ADENOSINE-METHYLTRANSFERASE NON-CATALYTIC SUBUNIT"/>
    <property type="match status" value="1"/>
</dbReference>
<evidence type="ECO:0000256" key="3">
    <source>
        <dbReference type="PROSITE-ProRule" id="PRU00489"/>
    </source>
</evidence>
<dbReference type="PROSITE" id="PS51592">
    <property type="entry name" value="SAM_MTA70L_2"/>
    <property type="match status" value="1"/>
</dbReference>
<protein>
    <submittedName>
        <fullName evidence="5">Uncharacterized protein</fullName>
    </submittedName>
</protein>
<dbReference type="InterPro" id="IPR029063">
    <property type="entry name" value="SAM-dependent_MTases_sf"/>
</dbReference>
<dbReference type="SUPFAM" id="SSF53335">
    <property type="entry name" value="S-adenosyl-L-methionine-dependent methyltransferases"/>
    <property type="match status" value="1"/>
</dbReference>
<name>A0ABQ5RT55_9CHLO</name>
<sequence>MQDNSGLQAGVRGGRGRGGRGGNRPGAVMFARGGGNQRQNGSGQDAPSGMFSEGAGMVPRPPMPGGTMMSMDINPEMLFNMTMGGPMGGPLGGPMAAMSAMGMGLTDFGAGGAAPGFLQAGRGMGPPGSSGGMMGGGPMQGPGGHGAGQGAGGPGSGMHGLSGSGPGGAGPMGMGPMGPMGMGPMGPMGMMAGGQGPMAGPMGPMMSMGGMPGGMAGVGAAGAGMMGSGTSGMGPMGAGGAGPMGQLVRPGAGGGGSVGPGGAGATASADIANDYSQNFVDTALRPQNYLRDSQLTDRYEEYPKLKELITRKDKQVAAYATPPMFLRSDLRSLRLSPETFGTKFDVILVDPPWEEYVRRAPGLVADPEVWSWQDIQALEIEAIADTPCFLFLWCGAEEGLEAGRVCMQKWGFRRCEDICWIKTNKEQGKRPYLKPTNQHPESMLVHTKEHCLMGIKGTVRRATDGHIIHTNVDTDVIVSEEPELGSTRKPEELYLVIERFCNGRRRLELFGEDHNIREGWLTVGRSLTSSNFSAKAYSDHFRNRDGSVWVQNVVGPKPPPGSVILVPSTEEIESLRPKSPPGHGAGHHANSSHQGSSMGH</sequence>
<comment type="subcellular location">
    <subcellularLocation>
        <location evidence="1">Nucleus</location>
    </subcellularLocation>
</comment>
<dbReference type="PROSITE" id="PS51143">
    <property type="entry name" value="MT_A70"/>
    <property type="match status" value="1"/>
</dbReference>
<evidence type="ECO:0000256" key="1">
    <source>
        <dbReference type="ARBA" id="ARBA00004123"/>
    </source>
</evidence>
<reference evidence="5 6" key="1">
    <citation type="journal article" date="2023" name="IScience">
        <title>Expanded male sex-determining region conserved during the evolution of homothallism in the green alga Volvox.</title>
        <authorList>
            <person name="Yamamoto K."/>
            <person name="Matsuzaki R."/>
            <person name="Mahakham W."/>
            <person name="Heman W."/>
            <person name="Sekimoto H."/>
            <person name="Kawachi M."/>
            <person name="Minakuchi Y."/>
            <person name="Toyoda A."/>
            <person name="Nozaki H."/>
        </authorList>
    </citation>
    <scope>NUCLEOTIDE SEQUENCE [LARGE SCALE GENOMIC DNA]</scope>
    <source>
        <strain evidence="5 6">NIES-4468</strain>
    </source>
</reference>